<dbReference type="SUPFAM" id="SSF49899">
    <property type="entry name" value="Concanavalin A-like lectins/glucanases"/>
    <property type="match status" value="1"/>
</dbReference>
<dbReference type="Gene3D" id="2.60.40.10">
    <property type="entry name" value="Immunoglobulins"/>
    <property type="match status" value="1"/>
</dbReference>
<sequence length="1760" mass="195177">MSLHKLGNLRHVAVARLAMCALLMIEVCQASHFRYGTISNIPLGENTRQPGSSSANDCNPAGDGSCEKVQFQLQAAFRRNYKWGRYFAEQWRQGYDPDCGDGCGSNADPDLNVYSDNVAYGEVAAETDWHGGPEDANGAVNAYNNNPQYDEGFAGKDTNDNDLLNENFYIRFPAYNGEAELVDTRAQYKATENHADLIPAGGFIVPCPGPFTCDELKYDEDTYEWVDNADAQKCASRQAGTGDADNPYDYSAGADSCAAWSLLYGMYLGDGTSMTIELTAEEIDYSDSQTGNFIKGTTFFFHYYEVDTSDPFVAFFTGGQRIYECSSSNYMNDQGECSNDPTEQGLYYQLNNNAEARFRLEIEIWIRSAYYNRSPIATQIPTIPVLSPSTESDVLSKFQIAAYDPDDDDLFFDFGDEYEMGGTARSKEDVYPWNTNLEALALAPEDQEVYEGGYNSETGQASGYGYGFNQYGAFDCDSDSKTVLLYGRCMQDRQPRQPYGVRTIDGGASFTSVVPGLVEWNTWKTDEGESTKLRRGYYNMVVMVRDVIPHDENDPSVNTDELYAWHDTASSSDGSSTATSEEMYAAATGRWSQGTPFRVKVPVDFMIYLYEGPLYFCNKGCKDSKWADNYGTDVVWENGVMYENARSDNYGDASADSVYDPSFAGLPTFANANGVYGTTIDPYSATRGGQTSWPYLVEKELDDLDDEGLAAMTYGNDEIQGYKSPLHMACTICGMGVYYNYSRCSPQTSECGVLEGDTLVPSEASCIENVKPDLMSDGMVSDPWNQVGAADADVEYLDTPSVQDWRDQQRIAECSSTDADCLTDTYIGAVEVNYLFGEDVYFWITAYDFDDCTHLRVLTTGLPKGPPDEAGTDTYNNAEFSEPLFETDYASWSDTDCVTEGTTGDTEGKATCPRENPHASNNHPTGVKVRRLFMWEAVDNARTSTGGDWTLDERPRLSSVCFYATDDYRVTYDPFYCVRIIFSQPREILYWMDQRDWLAADTKYLGNTPFNNTCMYVAVGETLEFTMSALQAGITEEGSGLDIYITQGNIPENALFGENSTDIFEADTSGSPTHKLFQWTPEEGQQCEYFICFMTKTRLTQTQYSDGMIDSYTVLYETYHEDPDCSGGADWTTGNSKCDERCYTIVVSDMYADFDIDDSGQGGFIQADDVIPSLLGESGMSQCVWFWPNVANAVQPLLTSGYTIPGQSSELNIVHQLVFNMNTTNGEGFVSYHDFVANQHLSGTPQVMIDDANNVIYPIDMQWHHACLTISINGEELSIYLDGANTTFYPQDINMVGTVVQSISNSIGHFFIGSYLRNATTIIGYSGRIDEIRVYSRALSSEELTSKILHHLNPPAEPGLEGYWKLNDGASQNWTEGSNKWYTSDMCSVRLADSSQDEFYLSDFNPDRYCKSLPFCAAPDTSEFNISSSNFTLKDASGNDRHAYWGGNGTVSFGYSPTPLSPACPTEVSPNPTHINGGSTVTVTGSMFAKSGWLKVDVGTEVLPAEWVDEHTITFMSAVEQEICTLFVEVSNNGHNFTDVNISLNVMEQALNFNGRDEYVQADGVMDDFNSSKSGWSAGGWVFPMPPQENDYILFLFKSSVPCIYDPPSPPPPSPPPPYPSPPPPYPSPPPADGDIERRRRRLLQTGEDDLAIELQLQLRSGIGMYYTIDERLMYVEVIGDGEGAVEQRTFNKGSKRMGANEWHYFMAVGGRGVMWDVGLVVEGWLDWRRSGGTDEPASGTRRQCAGGADAQGLGWLSEA</sequence>
<name>A0AAE0L7M2_9CHLO</name>
<evidence type="ECO:0000313" key="5">
    <source>
        <dbReference type="Proteomes" id="UP001190700"/>
    </source>
</evidence>
<organism evidence="4 5">
    <name type="scientific">Cymbomonas tetramitiformis</name>
    <dbReference type="NCBI Taxonomy" id="36881"/>
    <lineage>
        <taxon>Eukaryota</taxon>
        <taxon>Viridiplantae</taxon>
        <taxon>Chlorophyta</taxon>
        <taxon>Pyramimonadophyceae</taxon>
        <taxon>Pyramimonadales</taxon>
        <taxon>Pyramimonadaceae</taxon>
        <taxon>Cymbomonas</taxon>
    </lineage>
</organism>
<gene>
    <name evidence="4" type="ORF">CYMTET_16784</name>
</gene>
<dbReference type="Gene3D" id="2.60.120.200">
    <property type="match status" value="1"/>
</dbReference>
<reference evidence="4 5" key="1">
    <citation type="journal article" date="2015" name="Genome Biol. Evol.">
        <title>Comparative Genomics of a Bacterivorous Green Alga Reveals Evolutionary Causalities and Consequences of Phago-Mixotrophic Mode of Nutrition.</title>
        <authorList>
            <person name="Burns J.A."/>
            <person name="Paasch A."/>
            <person name="Narechania A."/>
            <person name="Kim E."/>
        </authorList>
    </citation>
    <scope>NUCLEOTIDE SEQUENCE [LARGE SCALE GENOMIC DNA]</scope>
    <source>
        <strain evidence="4 5">PLY_AMNH</strain>
    </source>
</reference>
<evidence type="ECO:0000256" key="2">
    <source>
        <dbReference type="SAM" id="SignalP"/>
    </source>
</evidence>
<accession>A0AAE0L7M2</accession>
<keyword evidence="5" id="KW-1185">Reference proteome</keyword>
<evidence type="ECO:0000256" key="1">
    <source>
        <dbReference type="SAM" id="MobiDB-lite"/>
    </source>
</evidence>
<keyword evidence="2" id="KW-0732">Signal</keyword>
<dbReference type="InterPro" id="IPR002909">
    <property type="entry name" value="IPT_dom"/>
</dbReference>
<dbReference type="SUPFAM" id="SSF81296">
    <property type="entry name" value="E set domains"/>
    <property type="match status" value="1"/>
</dbReference>
<feature type="domain" description="IPT/TIG" evidence="3">
    <location>
        <begin position="1466"/>
        <end position="1532"/>
    </location>
</feature>
<dbReference type="InterPro" id="IPR014756">
    <property type="entry name" value="Ig_E-set"/>
</dbReference>
<dbReference type="InterPro" id="IPR013783">
    <property type="entry name" value="Ig-like_fold"/>
</dbReference>
<dbReference type="Pfam" id="PF13385">
    <property type="entry name" value="Laminin_G_3"/>
    <property type="match status" value="1"/>
</dbReference>
<dbReference type="EMBL" id="LGRX02007405">
    <property type="protein sequence ID" value="KAK3275071.1"/>
    <property type="molecule type" value="Genomic_DNA"/>
</dbReference>
<evidence type="ECO:0000313" key="4">
    <source>
        <dbReference type="EMBL" id="KAK3275071.1"/>
    </source>
</evidence>
<protein>
    <recommendedName>
        <fullName evidence="3">IPT/TIG domain-containing protein</fullName>
    </recommendedName>
</protein>
<evidence type="ECO:0000259" key="3">
    <source>
        <dbReference type="Pfam" id="PF01833"/>
    </source>
</evidence>
<feature type="region of interest" description="Disordered" evidence="1">
    <location>
        <begin position="1607"/>
        <end position="1635"/>
    </location>
</feature>
<feature type="chain" id="PRO_5042117151" description="IPT/TIG domain-containing protein" evidence="2">
    <location>
        <begin position="31"/>
        <end position="1760"/>
    </location>
</feature>
<dbReference type="InterPro" id="IPR013320">
    <property type="entry name" value="ConA-like_dom_sf"/>
</dbReference>
<proteinExistence type="predicted"/>
<dbReference type="Pfam" id="PF01833">
    <property type="entry name" value="TIG"/>
    <property type="match status" value="1"/>
</dbReference>
<dbReference type="Proteomes" id="UP001190700">
    <property type="component" value="Unassembled WGS sequence"/>
</dbReference>
<feature type="compositionally biased region" description="Pro residues" evidence="1">
    <location>
        <begin position="1607"/>
        <end position="1632"/>
    </location>
</feature>
<comment type="caution">
    <text evidence="4">The sequence shown here is derived from an EMBL/GenBank/DDBJ whole genome shotgun (WGS) entry which is preliminary data.</text>
</comment>
<feature type="signal peptide" evidence="2">
    <location>
        <begin position="1"/>
        <end position="30"/>
    </location>
</feature>